<reference evidence="4 5" key="1">
    <citation type="journal article" date="2020" name="BMC Genomics">
        <title>Correction to: Identification and distribution of gene clusters required for synthesis of sphingolipid metabolism inhibitors in diverse species of the filamentous fungus Fusarium.</title>
        <authorList>
            <person name="Kim H.S."/>
            <person name="Lohmar J.M."/>
            <person name="Busman M."/>
            <person name="Brown D.W."/>
            <person name="Naumann T.A."/>
            <person name="Divon H.H."/>
            <person name="Lysoe E."/>
            <person name="Uhlig S."/>
            <person name="Proctor R.H."/>
        </authorList>
    </citation>
    <scope>NUCLEOTIDE SEQUENCE [LARGE SCALE GENOMIC DNA]</scope>
    <source>
        <strain evidence="4 5">NRRL 25214</strain>
    </source>
</reference>
<evidence type="ECO:0000313" key="5">
    <source>
        <dbReference type="Proteomes" id="UP000573603"/>
    </source>
</evidence>
<accession>A0A8H5DPI2</accession>
<feature type="domain" description="Acyl-CoA thioesterase-like N-terminal HotDog" evidence="2">
    <location>
        <begin position="45"/>
        <end position="125"/>
    </location>
</feature>
<evidence type="ECO:0000256" key="1">
    <source>
        <dbReference type="SAM" id="MobiDB-lite"/>
    </source>
</evidence>
<dbReference type="EMBL" id="JABEVY010000499">
    <property type="protein sequence ID" value="KAF5230932.1"/>
    <property type="molecule type" value="Genomic_DNA"/>
</dbReference>
<proteinExistence type="predicted"/>
<dbReference type="GO" id="GO:0009062">
    <property type="term" value="P:fatty acid catabolic process"/>
    <property type="evidence" value="ECO:0007669"/>
    <property type="project" value="TreeGrafter"/>
</dbReference>
<dbReference type="Gene3D" id="3.10.129.10">
    <property type="entry name" value="Hotdog Thioesterase"/>
    <property type="match status" value="2"/>
</dbReference>
<dbReference type="SUPFAM" id="SSF54637">
    <property type="entry name" value="Thioesterase/thiol ester dehydrase-isomerase"/>
    <property type="match status" value="2"/>
</dbReference>
<dbReference type="PANTHER" id="PTHR11066:SF34">
    <property type="entry name" value="ACYL-COENZYME A THIOESTERASE 8"/>
    <property type="match status" value="1"/>
</dbReference>
<name>A0A8H5DPI2_9HYPO</name>
<feature type="compositionally biased region" description="Polar residues" evidence="1">
    <location>
        <begin position="1"/>
        <end position="12"/>
    </location>
</feature>
<feature type="region of interest" description="Disordered" evidence="1">
    <location>
        <begin position="1"/>
        <end position="20"/>
    </location>
</feature>
<dbReference type="Proteomes" id="UP000573603">
    <property type="component" value="Unassembled WGS sequence"/>
</dbReference>
<dbReference type="GO" id="GO:0006637">
    <property type="term" value="P:acyl-CoA metabolic process"/>
    <property type="evidence" value="ECO:0007669"/>
    <property type="project" value="InterPro"/>
</dbReference>
<dbReference type="CDD" id="cd03444">
    <property type="entry name" value="Thioesterase_II_repeat1"/>
    <property type="match status" value="1"/>
</dbReference>
<dbReference type="InterPro" id="IPR049449">
    <property type="entry name" value="TesB_ACOT8-like_N"/>
</dbReference>
<organism evidence="4 5">
    <name type="scientific">Fusarium anthophilum</name>
    <dbReference type="NCBI Taxonomy" id="48485"/>
    <lineage>
        <taxon>Eukaryota</taxon>
        <taxon>Fungi</taxon>
        <taxon>Dikarya</taxon>
        <taxon>Ascomycota</taxon>
        <taxon>Pezizomycotina</taxon>
        <taxon>Sordariomycetes</taxon>
        <taxon>Hypocreomycetidae</taxon>
        <taxon>Hypocreales</taxon>
        <taxon>Nectriaceae</taxon>
        <taxon>Fusarium</taxon>
        <taxon>Fusarium fujikuroi species complex</taxon>
    </lineage>
</organism>
<sequence length="387" mass="43168">MSEQNSDSSESRGPQRHRSHIEQAISIQSSTEYDCFTSANKLNYPPWARGVYGGQIMAQALLAGYETVTADFMVHSLHSHFLKAAQPDISVIYRVERVRDTRSFATRMIRAMQGDVLVFYSTASFAKSHISKESKRTLGHSVSYPQSEKPPLSPLVQSAAGQAGPDQPCDCVRLASRMKNSASPSDKRFYHWVRARGRLAMSPLKAALNEDGRSYSSRSLEEMSGDTADVENDQHHNNHHAHAAALLYMSDNYFLATCFRAHNASRFSNQTSHHPSSSTIGHQANELDGTRRKFHALAAEELEDNRGASKDAGHVIMAASMDHTVYFHNLQQLRADDWMLIEMESPWAGDERGLVVSRIWSHDGTLAATCFQEGLVRLAQPPHSNRL</sequence>
<dbReference type="InterPro" id="IPR029069">
    <property type="entry name" value="HotDog_dom_sf"/>
</dbReference>
<dbReference type="InterPro" id="IPR003703">
    <property type="entry name" value="Acyl_CoA_thio"/>
</dbReference>
<evidence type="ECO:0000259" key="3">
    <source>
        <dbReference type="Pfam" id="PF20789"/>
    </source>
</evidence>
<dbReference type="GO" id="GO:0005782">
    <property type="term" value="C:peroxisomal matrix"/>
    <property type="evidence" value="ECO:0007669"/>
    <property type="project" value="UniProtKB-SubCell"/>
</dbReference>
<dbReference type="CDD" id="cd03445">
    <property type="entry name" value="Thioesterase_II_repeat2"/>
    <property type="match status" value="1"/>
</dbReference>
<evidence type="ECO:0000259" key="2">
    <source>
        <dbReference type="Pfam" id="PF13622"/>
    </source>
</evidence>
<feature type="domain" description="Acyl-CoA thioesterase-like C-terminal" evidence="3">
    <location>
        <begin position="237"/>
        <end position="376"/>
    </location>
</feature>
<dbReference type="GO" id="GO:0047617">
    <property type="term" value="F:fatty acyl-CoA hydrolase activity"/>
    <property type="evidence" value="ECO:0007669"/>
    <property type="project" value="InterPro"/>
</dbReference>
<keyword evidence="5" id="KW-1185">Reference proteome</keyword>
<feature type="region of interest" description="Disordered" evidence="1">
    <location>
        <begin position="136"/>
        <end position="164"/>
    </location>
</feature>
<dbReference type="Pfam" id="PF20789">
    <property type="entry name" value="4HBT_3C"/>
    <property type="match status" value="1"/>
</dbReference>
<dbReference type="Pfam" id="PF13622">
    <property type="entry name" value="4HBT_3"/>
    <property type="match status" value="1"/>
</dbReference>
<comment type="caution">
    <text evidence="4">The sequence shown here is derived from an EMBL/GenBank/DDBJ whole genome shotgun (WGS) entry which is preliminary data.</text>
</comment>
<protein>
    <submittedName>
        <fullName evidence="4">Uncharacterized protein</fullName>
    </submittedName>
</protein>
<dbReference type="AlphaFoldDB" id="A0A8H5DPI2"/>
<gene>
    <name evidence="4" type="ORF">FANTH_13611</name>
</gene>
<dbReference type="InterPro" id="IPR049450">
    <property type="entry name" value="ACOT8-like_C"/>
</dbReference>
<dbReference type="PANTHER" id="PTHR11066">
    <property type="entry name" value="ACYL-COA THIOESTERASE"/>
    <property type="match status" value="1"/>
</dbReference>
<evidence type="ECO:0000313" key="4">
    <source>
        <dbReference type="EMBL" id="KAF5230932.1"/>
    </source>
</evidence>